<dbReference type="KEGG" id="nef:GP480_03735"/>
<comment type="catalytic activity">
    <reaction evidence="1 9">
        <text>Endonucleolytic cleavage to 5'-phosphomonoester.</text>
        <dbReference type="EC" id="3.1.26.3"/>
    </reaction>
</comment>
<keyword evidence="9" id="KW-0479">Metal-binding</keyword>
<keyword evidence="6 9" id="KW-0255">Endonuclease</keyword>
<dbReference type="CDD" id="cd10845">
    <property type="entry name" value="DSRM_RNAse_III_family"/>
    <property type="match status" value="1"/>
</dbReference>
<dbReference type="GO" id="GO:0046872">
    <property type="term" value="F:metal ion binding"/>
    <property type="evidence" value="ECO:0007669"/>
    <property type="project" value="UniProtKB-KW"/>
</dbReference>
<reference evidence="12 13" key="2">
    <citation type="journal article" date="2020" name="MBio">
        <title>Isolation and Molecular Analysis of a Novel Neorickettsia Species That Causes Potomac Horse Fever.</title>
        <authorList>
            <person name="Teymournejad O."/>
            <person name="Lin M."/>
            <person name="Bekebrede H."/>
            <person name="Kamr A."/>
            <person name="Toribio R.E."/>
            <person name="Arroyo L.G."/>
            <person name="Baird J.D."/>
            <person name="Rikihisa Y."/>
        </authorList>
    </citation>
    <scope>NUCLEOTIDE SEQUENCE [LARGE SCALE GENOMIC DNA]</scope>
    <source>
        <strain evidence="12 13">Fin17</strain>
    </source>
</reference>
<dbReference type="SMART" id="SM00358">
    <property type="entry name" value="DSRM"/>
    <property type="match status" value="1"/>
</dbReference>
<keyword evidence="9" id="KW-0460">Magnesium</keyword>
<dbReference type="InterPro" id="IPR011907">
    <property type="entry name" value="RNase_III"/>
</dbReference>
<name>A0A6P1GAH5_9RICK</name>
<feature type="binding site" evidence="9">
    <location>
        <position position="112"/>
    </location>
    <ligand>
        <name>Mg(2+)</name>
        <dbReference type="ChEBI" id="CHEBI:18420"/>
    </ligand>
</feature>
<accession>A0A6P1GAH5</accession>
<dbReference type="InterPro" id="IPR014720">
    <property type="entry name" value="dsRBD_dom"/>
</dbReference>
<keyword evidence="8 9" id="KW-0694">RNA-binding</keyword>
<evidence type="ECO:0000256" key="9">
    <source>
        <dbReference type="HAMAP-Rule" id="MF_00104"/>
    </source>
</evidence>
<evidence type="ECO:0000256" key="1">
    <source>
        <dbReference type="ARBA" id="ARBA00000109"/>
    </source>
</evidence>
<keyword evidence="4 9" id="KW-0507">mRNA processing</keyword>
<evidence type="ECO:0000313" key="13">
    <source>
        <dbReference type="Proteomes" id="UP000464912"/>
    </source>
</evidence>
<dbReference type="Pfam" id="PF00035">
    <property type="entry name" value="dsrm"/>
    <property type="match status" value="1"/>
</dbReference>
<sequence length="222" mass="24338">MELEELQSSIGVHFRNKELLIEALTHPSVEKCPSYERLEFLGDAVLNLVVASMLYSLFPGDPEGRLSQRQSALVCKNTLAMLARQMNLGSYIYLSNSEEACGGREKISNLENVLEALIGAIFLEAGFETAACFIEKHWYGLAVQSDSIKANPKSALQELLQAKGMKPPTYSIINKLGPAHSPIFEVEICADGKRNTATGTSKKAAEENAAKQMLEDLTAETR</sequence>
<dbReference type="GO" id="GO:0005737">
    <property type="term" value="C:cytoplasm"/>
    <property type="evidence" value="ECO:0007669"/>
    <property type="project" value="UniProtKB-SubCell"/>
</dbReference>
<evidence type="ECO:0000259" key="10">
    <source>
        <dbReference type="PROSITE" id="PS50137"/>
    </source>
</evidence>
<dbReference type="InterPro" id="IPR000999">
    <property type="entry name" value="RNase_III_dom"/>
</dbReference>
<keyword evidence="9" id="KW-0819">tRNA processing</keyword>
<feature type="binding site" evidence="9">
    <location>
        <position position="39"/>
    </location>
    <ligand>
        <name>Mg(2+)</name>
        <dbReference type="ChEBI" id="CHEBI:18420"/>
    </ligand>
</feature>
<comment type="subunit">
    <text evidence="9">Homodimer.</text>
</comment>
<dbReference type="Gene3D" id="3.30.160.20">
    <property type="match status" value="1"/>
</dbReference>
<dbReference type="PROSITE" id="PS00517">
    <property type="entry name" value="RNASE_3_1"/>
    <property type="match status" value="1"/>
</dbReference>
<dbReference type="SMART" id="SM00535">
    <property type="entry name" value="RIBOc"/>
    <property type="match status" value="1"/>
</dbReference>
<reference evidence="12 13" key="1">
    <citation type="journal article" date="2020" name="MBio">
        <title>Erratum for Teymournejad et al., 'Isolation and Molecular Analysis of a Novel Neorickettsia Species That Causes Potomac Horse Fever'.</title>
        <authorList>
            <person name="Teymournejad O."/>
            <person name="Lin M."/>
            <person name="Bekebrede H."/>
            <person name="Kamr A."/>
            <person name="Toribio R.E."/>
            <person name="Arroyo L.G."/>
            <person name="Baird J.D."/>
            <person name="Rikihisa Y."/>
        </authorList>
    </citation>
    <scope>NUCLEOTIDE SEQUENCE [LARGE SCALE GENOMIC DNA]</scope>
    <source>
        <strain evidence="12 13">Fin17</strain>
    </source>
</reference>
<dbReference type="GO" id="GO:0006364">
    <property type="term" value="P:rRNA processing"/>
    <property type="evidence" value="ECO:0007669"/>
    <property type="project" value="UniProtKB-UniRule"/>
</dbReference>
<dbReference type="GO" id="GO:0004525">
    <property type="term" value="F:ribonuclease III activity"/>
    <property type="evidence" value="ECO:0007669"/>
    <property type="project" value="UniProtKB-UniRule"/>
</dbReference>
<dbReference type="PROSITE" id="PS50137">
    <property type="entry name" value="DS_RBD"/>
    <property type="match status" value="1"/>
</dbReference>
<keyword evidence="3 9" id="KW-0698">rRNA processing</keyword>
<dbReference type="PROSITE" id="PS50142">
    <property type="entry name" value="RNASE_3_2"/>
    <property type="match status" value="1"/>
</dbReference>
<keyword evidence="13" id="KW-1185">Reference proteome</keyword>
<evidence type="ECO:0000313" key="12">
    <source>
        <dbReference type="EMBL" id="QHD65499.1"/>
    </source>
</evidence>
<dbReference type="InterPro" id="IPR036389">
    <property type="entry name" value="RNase_III_sf"/>
</dbReference>
<feature type="binding site" evidence="9">
    <location>
        <position position="115"/>
    </location>
    <ligand>
        <name>Mg(2+)</name>
        <dbReference type="ChEBI" id="CHEBI:18420"/>
    </ligand>
</feature>
<evidence type="ECO:0000259" key="11">
    <source>
        <dbReference type="PROSITE" id="PS50142"/>
    </source>
</evidence>
<dbReference type="Gene3D" id="1.10.1520.10">
    <property type="entry name" value="Ribonuclease III domain"/>
    <property type="match status" value="1"/>
</dbReference>
<keyword evidence="9" id="KW-0963">Cytoplasm</keyword>
<dbReference type="SUPFAM" id="SSF54768">
    <property type="entry name" value="dsRNA-binding domain-like"/>
    <property type="match status" value="1"/>
</dbReference>
<keyword evidence="5 9" id="KW-0540">Nuclease</keyword>
<keyword evidence="7 9" id="KW-0378">Hydrolase</keyword>
<dbReference type="RefSeq" id="WP_160095955.1">
    <property type="nucleotide sequence ID" value="NZ_CP047224.1"/>
</dbReference>
<dbReference type="EC" id="3.1.26.3" evidence="9"/>
<dbReference type="PANTHER" id="PTHR11207">
    <property type="entry name" value="RIBONUCLEASE III"/>
    <property type="match status" value="1"/>
</dbReference>
<dbReference type="SUPFAM" id="SSF69065">
    <property type="entry name" value="RNase III domain-like"/>
    <property type="match status" value="1"/>
</dbReference>
<dbReference type="HAMAP" id="MF_00104">
    <property type="entry name" value="RNase_III"/>
    <property type="match status" value="1"/>
</dbReference>
<dbReference type="PANTHER" id="PTHR11207:SF0">
    <property type="entry name" value="RIBONUCLEASE 3"/>
    <property type="match status" value="1"/>
</dbReference>
<dbReference type="FunFam" id="1.10.1520.10:FF:000001">
    <property type="entry name" value="Ribonuclease 3"/>
    <property type="match status" value="1"/>
</dbReference>
<dbReference type="AlphaFoldDB" id="A0A6P1GAH5"/>
<comment type="cofactor">
    <cofactor evidence="9">
        <name>Mg(2+)</name>
        <dbReference type="ChEBI" id="CHEBI:18420"/>
    </cofactor>
</comment>
<dbReference type="Pfam" id="PF14622">
    <property type="entry name" value="Ribonucleas_3_3"/>
    <property type="match status" value="1"/>
</dbReference>
<dbReference type="CDD" id="cd00593">
    <property type="entry name" value="RIBOc"/>
    <property type="match status" value="1"/>
</dbReference>
<comment type="function">
    <text evidence="9">Digests double-stranded RNA. Involved in the processing of primary rRNA transcript to yield the immediate precursors to the large and small rRNAs (23S and 16S). Processes some mRNAs, and tRNAs when they are encoded in the rRNA operon. Processes pre-crRNA and tracrRNA of type II CRISPR loci if present in the organism.</text>
</comment>
<feature type="domain" description="RNase III" evidence="11">
    <location>
        <begin position="3"/>
        <end position="126"/>
    </location>
</feature>
<feature type="active site" evidence="9">
    <location>
        <position position="115"/>
    </location>
</feature>
<keyword evidence="9" id="KW-0699">rRNA-binding</keyword>
<feature type="domain" description="DRBM" evidence="10">
    <location>
        <begin position="151"/>
        <end position="219"/>
    </location>
</feature>
<dbReference type="GO" id="GO:0003725">
    <property type="term" value="F:double-stranded RNA binding"/>
    <property type="evidence" value="ECO:0007669"/>
    <property type="project" value="TreeGrafter"/>
</dbReference>
<feature type="active site" evidence="9">
    <location>
        <position position="43"/>
    </location>
</feature>
<dbReference type="GO" id="GO:0010468">
    <property type="term" value="P:regulation of gene expression"/>
    <property type="evidence" value="ECO:0007669"/>
    <property type="project" value="TreeGrafter"/>
</dbReference>
<dbReference type="Proteomes" id="UP000464912">
    <property type="component" value="Chromosome"/>
</dbReference>
<protein>
    <recommendedName>
        <fullName evidence="9">Ribonuclease 3</fullName>
        <ecNumber evidence="9">3.1.26.3</ecNumber>
    </recommendedName>
    <alternativeName>
        <fullName evidence="9">Ribonuclease III</fullName>
        <shortName evidence="9">RNase III</shortName>
    </alternativeName>
</protein>
<evidence type="ECO:0000256" key="7">
    <source>
        <dbReference type="ARBA" id="ARBA00022801"/>
    </source>
</evidence>
<comment type="similarity">
    <text evidence="2">Belongs to the ribonuclease III family.</text>
</comment>
<dbReference type="GO" id="GO:0008033">
    <property type="term" value="P:tRNA processing"/>
    <property type="evidence" value="ECO:0007669"/>
    <property type="project" value="UniProtKB-KW"/>
</dbReference>
<evidence type="ECO:0000256" key="2">
    <source>
        <dbReference type="ARBA" id="ARBA00010183"/>
    </source>
</evidence>
<evidence type="ECO:0000256" key="6">
    <source>
        <dbReference type="ARBA" id="ARBA00022759"/>
    </source>
</evidence>
<proteinExistence type="inferred from homology"/>
<organism evidence="12 13">
    <name type="scientific">Neorickettsia findlayensis</name>
    <dbReference type="NCBI Taxonomy" id="2686014"/>
    <lineage>
        <taxon>Bacteria</taxon>
        <taxon>Pseudomonadati</taxon>
        <taxon>Pseudomonadota</taxon>
        <taxon>Alphaproteobacteria</taxon>
        <taxon>Rickettsiales</taxon>
        <taxon>Anaplasmataceae</taxon>
        <taxon>Neorickettsia</taxon>
    </lineage>
</organism>
<evidence type="ECO:0000256" key="5">
    <source>
        <dbReference type="ARBA" id="ARBA00022722"/>
    </source>
</evidence>
<gene>
    <name evidence="9 12" type="primary">rnc</name>
    <name evidence="12" type="ORF">GP480_03735</name>
</gene>
<evidence type="ECO:0000256" key="4">
    <source>
        <dbReference type="ARBA" id="ARBA00022664"/>
    </source>
</evidence>
<evidence type="ECO:0000256" key="8">
    <source>
        <dbReference type="ARBA" id="ARBA00022884"/>
    </source>
</evidence>
<dbReference type="GO" id="GO:0019843">
    <property type="term" value="F:rRNA binding"/>
    <property type="evidence" value="ECO:0007669"/>
    <property type="project" value="UniProtKB-KW"/>
</dbReference>
<dbReference type="EMBL" id="CP047224">
    <property type="protein sequence ID" value="QHD65499.1"/>
    <property type="molecule type" value="Genomic_DNA"/>
</dbReference>
<dbReference type="NCBIfam" id="TIGR02191">
    <property type="entry name" value="RNaseIII"/>
    <property type="match status" value="1"/>
</dbReference>
<comment type="subcellular location">
    <subcellularLocation>
        <location evidence="9">Cytoplasm</location>
    </subcellularLocation>
</comment>
<dbReference type="GO" id="GO:0006397">
    <property type="term" value="P:mRNA processing"/>
    <property type="evidence" value="ECO:0007669"/>
    <property type="project" value="UniProtKB-UniRule"/>
</dbReference>
<evidence type="ECO:0000256" key="3">
    <source>
        <dbReference type="ARBA" id="ARBA00022552"/>
    </source>
</evidence>